<feature type="non-terminal residue" evidence="2">
    <location>
        <position position="1"/>
    </location>
</feature>
<gene>
    <name evidence="2" type="primary">ORF11841</name>
</gene>
<protein>
    <submittedName>
        <fullName evidence="2">Uncharacterized protein</fullName>
    </submittedName>
</protein>
<dbReference type="AlphaFoldDB" id="A0A0B6Y4U2"/>
<keyword evidence="1" id="KW-0175">Coiled coil</keyword>
<sequence length="71" mass="8232">EMLKKADMSSKKEKSQDVKWLEDENKRLQEDIKRLKRLLDDAKERNQKGAIPVRIVYRPDSDSGASSLNSD</sequence>
<evidence type="ECO:0000256" key="1">
    <source>
        <dbReference type="SAM" id="Coils"/>
    </source>
</evidence>
<evidence type="ECO:0000313" key="2">
    <source>
        <dbReference type="EMBL" id="CEK50856.1"/>
    </source>
</evidence>
<name>A0A0B6Y4U2_9EUPU</name>
<dbReference type="EMBL" id="HACG01003991">
    <property type="protein sequence ID" value="CEK50856.1"/>
    <property type="molecule type" value="Transcribed_RNA"/>
</dbReference>
<organism evidence="2">
    <name type="scientific">Arion vulgaris</name>
    <dbReference type="NCBI Taxonomy" id="1028688"/>
    <lineage>
        <taxon>Eukaryota</taxon>
        <taxon>Metazoa</taxon>
        <taxon>Spiralia</taxon>
        <taxon>Lophotrochozoa</taxon>
        <taxon>Mollusca</taxon>
        <taxon>Gastropoda</taxon>
        <taxon>Heterobranchia</taxon>
        <taxon>Euthyneura</taxon>
        <taxon>Panpulmonata</taxon>
        <taxon>Eupulmonata</taxon>
        <taxon>Stylommatophora</taxon>
        <taxon>Helicina</taxon>
        <taxon>Arionoidea</taxon>
        <taxon>Arionidae</taxon>
        <taxon>Arion</taxon>
    </lineage>
</organism>
<accession>A0A0B6Y4U2</accession>
<feature type="non-terminal residue" evidence="2">
    <location>
        <position position="71"/>
    </location>
</feature>
<proteinExistence type="predicted"/>
<reference evidence="2" key="1">
    <citation type="submission" date="2014-12" db="EMBL/GenBank/DDBJ databases">
        <title>Insight into the proteome of Arion vulgaris.</title>
        <authorList>
            <person name="Aradska J."/>
            <person name="Bulat T."/>
            <person name="Smidak R."/>
            <person name="Sarate P."/>
            <person name="Gangsoo J."/>
            <person name="Sialana F."/>
            <person name="Bilban M."/>
            <person name="Lubec G."/>
        </authorList>
    </citation>
    <scope>NUCLEOTIDE SEQUENCE</scope>
    <source>
        <tissue evidence="2">Skin</tissue>
    </source>
</reference>
<feature type="coiled-coil region" evidence="1">
    <location>
        <begin position="11"/>
        <end position="45"/>
    </location>
</feature>